<evidence type="ECO:0000259" key="6">
    <source>
        <dbReference type="Pfam" id="PF00291"/>
    </source>
</evidence>
<evidence type="ECO:0000256" key="3">
    <source>
        <dbReference type="ARBA" id="ARBA00022679"/>
    </source>
</evidence>
<dbReference type="NCBIfam" id="TIGR03945">
    <property type="entry name" value="PLP_SbnA_fam"/>
    <property type="match status" value="1"/>
</dbReference>
<protein>
    <submittedName>
        <fullName evidence="7">Putative cysteine synthase</fullName>
        <ecNumber evidence="7">2.5.1.47</ecNumber>
    </submittedName>
</protein>
<comment type="subunit">
    <text evidence="2">Homodimer.</text>
</comment>
<dbReference type="OrthoDB" id="5176350at2"/>
<dbReference type="eggNOG" id="COG0031">
    <property type="taxonomic scope" value="Bacteria"/>
</dbReference>
<evidence type="ECO:0000256" key="2">
    <source>
        <dbReference type="ARBA" id="ARBA00011738"/>
    </source>
</evidence>
<dbReference type="AlphaFoldDB" id="B5GRZ1"/>
<dbReference type="RefSeq" id="WP_003954570.1">
    <property type="nucleotide sequence ID" value="NZ_CM000914.1"/>
</dbReference>
<evidence type="ECO:0000256" key="1">
    <source>
        <dbReference type="ARBA" id="ARBA00001933"/>
    </source>
</evidence>
<sequence length="377" mass="40245">MPIVTSPDQFHMEDLYVDLGAVLPQQLFLKCEGMNFAGSIKLKAAVEMMDAAEREGRLTEDSIVVESSSGNLGIALAMIAASRGYRFLCVTDIRCTTSARQLMESFGCQVHTVDTPHPESGYLGARLDRIRELCASDSRYVWLNQYTNNNNWVTHYRRTAPALAGAFPGLDVLFVGAGTTGTLMGCARYFRWKRPEVTVVAVDSVGSVSFGGPADRRMIPGLGAGVRPPLLNEYLVDDVVLVPEAETVRTCHHLASHGYLFGGSTGTVVRGAVRWLAEHPQDRPRTAVAISPDLGERYLDSVYDPGWVREHYGPDALTPSPRDSFPADGRTGSTTGSTTASATGSPTGSRSGAPADAPDGSPAGSRTGSFAVSAAAE</sequence>
<dbReference type="GeneID" id="93733482"/>
<dbReference type="InterPro" id="IPR001926">
    <property type="entry name" value="TrpB-like_PALP"/>
</dbReference>
<name>B5GRZ1_STRCL</name>
<evidence type="ECO:0000256" key="4">
    <source>
        <dbReference type="ARBA" id="ARBA00022898"/>
    </source>
</evidence>
<feature type="region of interest" description="Disordered" evidence="5">
    <location>
        <begin position="313"/>
        <end position="377"/>
    </location>
</feature>
<evidence type="ECO:0000313" key="8">
    <source>
        <dbReference type="Proteomes" id="UP000002357"/>
    </source>
</evidence>
<gene>
    <name evidence="7" type="primary">cysK1</name>
    <name evidence="7" type="ORF">SCLAV_p0292</name>
</gene>
<dbReference type="SUPFAM" id="SSF53686">
    <property type="entry name" value="Tryptophan synthase beta subunit-like PLP-dependent enzymes"/>
    <property type="match status" value="1"/>
</dbReference>
<dbReference type="GO" id="GO:0004124">
    <property type="term" value="F:cysteine synthase activity"/>
    <property type="evidence" value="ECO:0007669"/>
    <property type="project" value="UniProtKB-EC"/>
</dbReference>
<dbReference type="InterPro" id="IPR036052">
    <property type="entry name" value="TrpB-like_PALP_sf"/>
</dbReference>
<evidence type="ECO:0000313" key="7">
    <source>
        <dbReference type="EMBL" id="EFG03783.2"/>
    </source>
</evidence>
<dbReference type="EMBL" id="CM000914">
    <property type="protein sequence ID" value="EFG03783.2"/>
    <property type="molecule type" value="Genomic_DNA"/>
</dbReference>
<dbReference type="CDD" id="cd01561">
    <property type="entry name" value="CBS_like"/>
    <property type="match status" value="1"/>
</dbReference>
<feature type="domain" description="Tryptophan synthase beta chain-like PALP" evidence="6">
    <location>
        <begin position="23"/>
        <end position="290"/>
    </location>
</feature>
<accession>B5GRZ1</accession>
<geneLocation type="plasmid" evidence="7 8">
    <name>pSCL4</name>
</geneLocation>
<organism evidence="7 8">
    <name type="scientific">Streptomyces clavuligerus</name>
    <dbReference type="NCBI Taxonomy" id="1901"/>
    <lineage>
        <taxon>Bacteria</taxon>
        <taxon>Bacillati</taxon>
        <taxon>Actinomycetota</taxon>
        <taxon>Actinomycetes</taxon>
        <taxon>Kitasatosporales</taxon>
        <taxon>Streptomycetaceae</taxon>
        <taxon>Streptomyces</taxon>
    </lineage>
</organism>
<feature type="compositionally biased region" description="Low complexity" evidence="5">
    <location>
        <begin position="329"/>
        <end position="365"/>
    </location>
</feature>
<keyword evidence="7" id="KW-0614">Plasmid</keyword>
<dbReference type="InterPro" id="IPR023927">
    <property type="entry name" value="SbnA"/>
</dbReference>
<dbReference type="InterPro" id="IPR050214">
    <property type="entry name" value="Cys_Synth/Cystath_Beta-Synth"/>
</dbReference>
<keyword evidence="8" id="KW-1185">Reference proteome</keyword>
<dbReference type="Proteomes" id="UP000002357">
    <property type="component" value="Plasmid pSCL4"/>
</dbReference>
<dbReference type="EC" id="2.5.1.47" evidence="7"/>
<keyword evidence="3 7" id="KW-0808">Transferase</keyword>
<dbReference type="Pfam" id="PF00291">
    <property type="entry name" value="PALP"/>
    <property type="match status" value="1"/>
</dbReference>
<proteinExistence type="predicted"/>
<comment type="cofactor">
    <cofactor evidence="1">
        <name>pyridoxal 5'-phosphate</name>
        <dbReference type="ChEBI" id="CHEBI:597326"/>
    </cofactor>
</comment>
<dbReference type="Gene3D" id="3.40.50.1100">
    <property type="match status" value="2"/>
</dbReference>
<keyword evidence="4" id="KW-0663">Pyridoxal phosphate</keyword>
<evidence type="ECO:0000256" key="5">
    <source>
        <dbReference type="SAM" id="MobiDB-lite"/>
    </source>
</evidence>
<dbReference type="PANTHER" id="PTHR10314">
    <property type="entry name" value="CYSTATHIONINE BETA-SYNTHASE"/>
    <property type="match status" value="1"/>
</dbReference>
<reference evidence="7 8" key="1">
    <citation type="journal article" date="2010" name="Genome Biol. Evol.">
        <title>The sequence of a 1.8-mb bacterial linear plasmid reveals a rich evolutionary reservoir of secondary metabolic pathways.</title>
        <authorList>
            <person name="Medema M.H."/>
            <person name="Trefzer A."/>
            <person name="Kovalchuk A."/>
            <person name="van den Berg M."/>
            <person name="Mueller U."/>
            <person name="Heijne W."/>
            <person name="Wu L."/>
            <person name="Alam M.T."/>
            <person name="Ronning C.M."/>
            <person name="Nierman W.C."/>
            <person name="Bovenberg R.A.L."/>
            <person name="Breitling R."/>
            <person name="Takano E."/>
        </authorList>
    </citation>
    <scope>NUCLEOTIDE SEQUENCE [LARGE SCALE GENOMIC DNA]</scope>
    <source>
        <strain evidence="8">ATCC 27064 / DSM 738 / JCM 4710 / NBRC 13307 / NCIMB 12785 / NRRL 3585 / VKM Ac-602</strain>
        <plasmid evidence="7">pSCL4</plasmid>
    </source>
</reference>